<accession>W9QGG7</accession>
<dbReference type="Proteomes" id="UP000030751">
    <property type="component" value="Unassembled WGS sequence"/>
</dbReference>
<reference evidence="1" key="2">
    <citation type="submission" date="2012-05" db="EMBL/GenBank/DDBJ databases">
        <title>Annotation of the Genome Sequence of Fusarium oxysporum HDV247.</title>
        <authorList>
            <consortium name="The Broad Institute Genomics Platform"/>
            <person name="Ma L.-J."/>
            <person name="Corby-Kistler H."/>
            <person name="Broz K."/>
            <person name="Gale L.R."/>
            <person name="Jonkers W."/>
            <person name="O'Donnell K."/>
            <person name="Ploetz R."/>
            <person name="Steinberg C."/>
            <person name="Schwartz D.C."/>
            <person name="VanEtten H."/>
            <person name="Zhou S."/>
            <person name="Young S.K."/>
            <person name="Zeng Q."/>
            <person name="Gargeya S."/>
            <person name="Fitzgerald M."/>
            <person name="Abouelleil A."/>
            <person name="Alvarado L."/>
            <person name="Chapman S.B."/>
            <person name="Gainer-Dewar J."/>
            <person name="Goldberg J."/>
            <person name="Griggs A."/>
            <person name="Gujja S."/>
            <person name="Hansen M."/>
            <person name="Howarth C."/>
            <person name="Imamovic A."/>
            <person name="Ireland A."/>
            <person name="Larimer J."/>
            <person name="McCowan C."/>
            <person name="Murphy C."/>
            <person name="Pearson M."/>
            <person name="Poon T.W."/>
            <person name="Priest M."/>
            <person name="Roberts A."/>
            <person name="Saif S."/>
            <person name="Shea T."/>
            <person name="Sykes S."/>
            <person name="Wortman J."/>
            <person name="Nusbaum C."/>
            <person name="Birren B."/>
        </authorList>
    </citation>
    <scope>NUCLEOTIDE SEQUENCE</scope>
    <source>
        <strain evidence="1">HDV247</strain>
    </source>
</reference>
<reference evidence="1" key="1">
    <citation type="submission" date="2011-10" db="EMBL/GenBank/DDBJ databases">
        <title>The Genome Sequence of Fusarium oxysporum HDV247.</title>
        <authorList>
            <consortium name="The Broad Institute Genome Sequencing Platform"/>
            <person name="Ma L.-J."/>
            <person name="Gale L.R."/>
            <person name="Schwartz D.C."/>
            <person name="Zhou S."/>
            <person name="Corby-Kistler H."/>
            <person name="Young S.K."/>
            <person name="Zeng Q."/>
            <person name="Gargeya S."/>
            <person name="Fitzgerald M."/>
            <person name="Haas B."/>
            <person name="Abouelleil A."/>
            <person name="Alvarado L."/>
            <person name="Arachchi H.M."/>
            <person name="Berlin A."/>
            <person name="Brown A."/>
            <person name="Chapman S.B."/>
            <person name="Chen Z."/>
            <person name="Dunbar C."/>
            <person name="Freedman E."/>
            <person name="Gearin G."/>
            <person name="Goldberg J."/>
            <person name="Griggs A."/>
            <person name="Gujja S."/>
            <person name="Heiman D."/>
            <person name="Howarth C."/>
            <person name="Larson L."/>
            <person name="Lui A."/>
            <person name="MacDonald P.J.P."/>
            <person name="Montmayeur A."/>
            <person name="Murphy C."/>
            <person name="Neiman D."/>
            <person name="Pearson M."/>
            <person name="Priest M."/>
            <person name="Roberts A."/>
            <person name="Saif S."/>
            <person name="Shea T."/>
            <person name="Shenoy N."/>
            <person name="Sisk P."/>
            <person name="Stolte C."/>
            <person name="Sykes S."/>
            <person name="Wortman J."/>
            <person name="Nusbaum C."/>
            <person name="Birren B."/>
        </authorList>
    </citation>
    <scope>NUCLEOTIDE SEQUENCE [LARGE SCALE GENOMIC DNA]</scope>
    <source>
        <strain evidence="1">HDV247</strain>
    </source>
</reference>
<proteinExistence type="predicted"/>
<evidence type="ECO:0000313" key="1">
    <source>
        <dbReference type="EMBL" id="EXA54231.1"/>
    </source>
</evidence>
<protein>
    <submittedName>
        <fullName evidence="1">Uncharacterized protein</fullName>
    </submittedName>
</protein>
<sequence length="35" mass="4011">MSVTADSYDLQFGCTHESFLSEEKRSDGLRVFELL</sequence>
<dbReference type="AlphaFoldDB" id="W9QGG7"/>
<name>W9QGG7_FUSOX</name>
<gene>
    <name evidence="1" type="ORF">FOVG_01750</name>
</gene>
<dbReference type="EMBL" id="JH650968">
    <property type="protein sequence ID" value="EXA54231.1"/>
    <property type="molecule type" value="Genomic_DNA"/>
</dbReference>
<dbReference type="HOGENOM" id="CLU_215063_0_0_1"/>
<organism evidence="1">
    <name type="scientific">Fusarium oxysporum f. sp. pisi HDV247</name>
    <dbReference type="NCBI Taxonomy" id="1080344"/>
    <lineage>
        <taxon>Eukaryota</taxon>
        <taxon>Fungi</taxon>
        <taxon>Dikarya</taxon>
        <taxon>Ascomycota</taxon>
        <taxon>Pezizomycotina</taxon>
        <taxon>Sordariomycetes</taxon>
        <taxon>Hypocreomycetidae</taxon>
        <taxon>Hypocreales</taxon>
        <taxon>Nectriaceae</taxon>
        <taxon>Fusarium</taxon>
        <taxon>Fusarium oxysporum species complex</taxon>
    </lineage>
</organism>